<feature type="disulfide bond" evidence="7">
    <location>
        <begin position="327"/>
        <end position="361"/>
    </location>
</feature>
<evidence type="ECO:0000313" key="12">
    <source>
        <dbReference type="EMBL" id="QBH70100.1"/>
    </source>
</evidence>
<dbReference type="SMART" id="SM00235">
    <property type="entry name" value="ZnMc"/>
    <property type="match status" value="1"/>
</dbReference>
<dbReference type="GO" id="GO:0004222">
    <property type="term" value="F:metalloendopeptidase activity"/>
    <property type="evidence" value="ECO:0007669"/>
    <property type="project" value="UniProtKB-UniRule"/>
</dbReference>
<dbReference type="GO" id="GO:0008270">
    <property type="term" value="F:zinc ion binding"/>
    <property type="evidence" value="ECO:0007669"/>
    <property type="project" value="UniProtKB-UniRule"/>
</dbReference>
<dbReference type="Pfam" id="PF01549">
    <property type="entry name" value="ShK"/>
    <property type="match status" value="6"/>
</dbReference>
<evidence type="ECO:0000256" key="4">
    <source>
        <dbReference type="ARBA" id="ARBA00022801"/>
    </source>
</evidence>
<proteinExistence type="evidence at transcript level"/>
<keyword evidence="5 8" id="KW-0862">Zinc</keyword>
<feature type="domain" description="ShKT" evidence="10">
    <location>
        <begin position="420"/>
        <end position="454"/>
    </location>
</feature>
<dbReference type="Gene3D" id="3.40.390.10">
    <property type="entry name" value="Collagenase (Catalytic Domain)"/>
    <property type="match status" value="1"/>
</dbReference>
<evidence type="ECO:0000256" key="6">
    <source>
        <dbReference type="ARBA" id="ARBA00023049"/>
    </source>
</evidence>
<feature type="disulfide bond" evidence="7">
    <location>
        <begin position="470"/>
        <end position="504"/>
    </location>
</feature>
<evidence type="ECO:0000256" key="3">
    <source>
        <dbReference type="ARBA" id="ARBA00022723"/>
    </source>
</evidence>
<feature type="binding site" evidence="8">
    <location>
        <position position="193"/>
    </location>
    <ligand>
        <name>Zn(2+)</name>
        <dbReference type="ChEBI" id="CHEBI:29105"/>
        <note>catalytic</note>
    </ligand>
</feature>
<organism evidence="12">
    <name type="scientific">Colubraria reticulata</name>
    <dbReference type="NCBI Taxonomy" id="604273"/>
    <lineage>
        <taxon>Eukaryota</taxon>
        <taxon>Metazoa</taxon>
        <taxon>Spiralia</taxon>
        <taxon>Lophotrochozoa</taxon>
        <taxon>Mollusca</taxon>
        <taxon>Gastropoda</taxon>
        <taxon>Caenogastropoda</taxon>
        <taxon>Neogastropoda</taxon>
        <taxon>Buccinoidea</taxon>
        <taxon>Buccinidae</taxon>
        <taxon>Colubraria</taxon>
    </lineage>
</organism>
<feature type="signal peptide" evidence="9">
    <location>
        <begin position="1"/>
        <end position="17"/>
    </location>
</feature>
<name>A0A481SML7_9CAEN</name>
<comment type="cofactor">
    <cofactor evidence="8 9">
        <name>Zn(2+)</name>
        <dbReference type="ChEBI" id="CHEBI:29105"/>
    </cofactor>
    <text evidence="8 9">Binds 1 zinc ion per subunit.</text>
</comment>
<evidence type="ECO:0000256" key="8">
    <source>
        <dbReference type="PROSITE-ProRule" id="PRU01211"/>
    </source>
</evidence>
<feature type="binding site" evidence="8">
    <location>
        <position position="199"/>
    </location>
    <ligand>
        <name>Zn(2+)</name>
        <dbReference type="ChEBI" id="CHEBI:29105"/>
        <note>catalytic</note>
    </ligand>
</feature>
<evidence type="ECO:0000256" key="9">
    <source>
        <dbReference type="RuleBase" id="RU361183"/>
    </source>
</evidence>
<dbReference type="InterPro" id="IPR034035">
    <property type="entry name" value="Astacin-like_dom"/>
</dbReference>
<dbReference type="GO" id="GO:0006508">
    <property type="term" value="P:proteolysis"/>
    <property type="evidence" value="ECO:0007669"/>
    <property type="project" value="UniProtKB-KW"/>
</dbReference>
<feature type="chain" id="PRO_5019620439" description="Metalloendopeptidase" evidence="9">
    <location>
        <begin position="18"/>
        <end position="588"/>
    </location>
</feature>
<keyword evidence="7" id="KW-1015">Disulfide bond</keyword>
<comment type="caution">
    <text evidence="7">Lacks conserved residue(s) required for the propagation of feature annotation.</text>
</comment>
<keyword evidence="4 8" id="KW-0378">Hydrolase</keyword>
<evidence type="ECO:0000256" key="2">
    <source>
        <dbReference type="ARBA" id="ARBA00022670"/>
    </source>
</evidence>
<feature type="active site" evidence="8">
    <location>
        <position position="190"/>
    </location>
</feature>
<dbReference type="Pfam" id="PF01400">
    <property type="entry name" value="Astacin"/>
    <property type="match status" value="1"/>
</dbReference>
<dbReference type="InterPro" id="IPR001506">
    <property type="entry name" value="Peptidase_M12A"/>
</dbReference>
<evidence type="ECO:0000256" key="1">
    <source>
        <dbReference type="ARBA" id="ARBA00002657"/>
    </source>
</evidence>
<dbReference type="SUPFAM" id="SSF55486">
    <property type="entry name" value="Metalloproteases ('zincins'), catalytic domain"/>
    <property type="match status" value="1"/>
</dbReference>
<feature type="domain" description="ShKT" evidence="10">
    <location>
        <begin position="327"/>
        <end position="361"/>
    </location>
</feature>
<dbReference type="PANTHER" id="PTHR10127">
    <property type="entry name" value="DISCOIDIN, CUB, EGF, LAMININ , AND ZINC METALLOPROTEASE DOMAIN CONTAINING"/>
    <property type="match status" value="1"/>
</dbReference>
<protein>
    <recommendedName>
        <fullName evidence="9">Metalloendopeptidase</fullName>
        <ecNumber evidence="9">3.4.24.-</ecNumber>
    </recommendedName>
</protein>
<dbReference type="InterPro" id="IPR006026">
    <property type="entry name" value="Peptidase_Metallo"/>
</dbReference>
<reference evidence="12" key="1">
    <citation type="journal article" date="2019" name="Toxins">
        <title>A Recurrent Motif: Diversity and Evolution of ShKT Domain Containing Proteins in the Vampire Snail Cumia reticulata.</title>
        <authorList>
            <person name="Gerdol M."/>
            <person name="Cervelli M."/>
            <person name="Mariottini P."/>
            <person name="Oliverio M."/>
            <person name="Dutertre S."/>
            <person name="Modica M.V."/>
        </authorList>
    </citation>
    <scope>NUCLEOTIDE SEQUENCE</scope>
</reference>
<dbReference type="PROSITE" id="PS51864">
    <property type="entry name" value="ASTACIN"/>
    <property type="match status" value="1"/>
</dbReference>
<dbReference type="InterPro" id="IPR024079">
    <property type="entry name" value="MetalloPept_cat_dom_sf"/>
</dbReference>
<dbReference type="SMART" id="SM00254">
    <property type="entry name" value="ShKT"/>
    <property type="match status" value="6"/>
</dbReference>
<dbReference type="EMBL" id="MK387134">
    <property type="protein sequence ID" value="QBH70100.1"/>
    <property type="molecule type" value="mRNA"/>
</dbReference>
<comment type="function">
    <text evidence="1">Metalloprotease.</text>
</comment>
<keyword evidence="2 8" id="KW-0645">Protease</keyword>
<feature type="binding site" evidence="8">
    <location>
        <position position="189"/>
    </location>
    <ligand>
        <name>Zn(2+)</name>
        <dbReference type="ChEBI" id="CHEBI:29105"/>
        <note>catalytic</note>
    </ligand>
</feature>
<dbReference type="PRINTS" id="PR00480">
    <property type="entry name" value="ASTACIN"/>
</dbReference>
<keyword evidence="9" id="KW-0732">Signal</keyword>
<dbReference type="AlphaFoldDB" id="A0A481SML7"/>
<keyword evidence="3 8" id="KW-0479">Metal-binding</keyword>
<feature type="domain" description="Peptidase M12A" evidence="11">
    <location>
        <begin position="98"/>
        <end position="294"/>
    </location>
</feature>
<dbReference type="InterPro" id="IPR003582">
    <property type="entry name" value="ShKT_dom"/>
</dbReference>
<evidence type="ECO:0000256" key="5">
    <source>
        <dbReference type="ARBA" id="ARBA00022833"/>
    </source>
</evidence>
<dbReference type="Gene3D" id="1.10.10.1940">
    <property type="match status" value="1"/>
</dbReference>
<feature type="disulfide bond" evidence="7">
    <location>
        <begin position="420"/>
        <end position="454"/>
    </location>
</feature>
<feature type="domain" description="ShKT" evidence="10">
    <location>
        <begin position="470"/>
        <end position="504"/>
    </location>
</feature>
<evidence type="ECO:0000256" key="7">
    <source>
        <dbReference type="PROSITE-ProRule" id="PRU01005"/>
    </source>
</evidence>
<dbReference type="PROSITE" id="PS51670">
    <property type="entry name" value="SHKT"/>
    <property type="match status" value="4"/>
</dbReference>
<dbReference type="PANTHER" id="PTHR10127:SF780">
    <property type="entry name" value="METALLOENDOPEPTIDASE"/>
    <property type="match status" value="1"/>
</dbReference>
<keyword evidence="6 8" id="KW-0482">Metalloprotease</keyword>
<evidence type="ECO:0000259" key="10">
    <source>
        <dbReference type="PROSITE" id="PS51670"/>
    </source>
</evidence>
<sequence length="588" mass="66686">MMWVTAGLVLLATLVNGDQAPTRDQRVLPDRTMPEMSYHADSLTRNDPMGLIRKLRGRRSEGEHRGHSRDQKSTKFRGDMLLTTSQYMRMTGAVKARSRQRLLSTPWTDGIIPYSIDSFFNVKQVNWIEDAMQAWEKFTCVRFRPRTALNTSFVTIRTGERCNAHLGMKGGERIVELHPTCFWKGIIEHEFGHTLGLIHEHERENRDGYIKVNYQAAKSEAINFLTKMPKGVDDKLGLEYDYASVMHYDKFSFSKTGYDQTLYTRDPEATDVIGMGLGPSYIDIKLVNMMYNCPQRCAHPPAGCGADCIVLANCQCFCKEDMPKEWCQDTAPDCAHLARSAGCTGERMKMHTECRKTCGLCTTDGTAPQLPCEDVRNDCNGFHPSTSCQENSHLHDNMKKYCRKTCGFCDSKRYKSLGECNDKNTDCRKKAAAGWCDKDPGFMLKNCRQACDQCVENLGQDPVTSNDPNCQNYDAICTFRKDLGWCQTFFSWMSAQCPESCNTCGYKIPSGCVDKFALCRSWAIEGECASNPSFMHWACELSCNSCPRQEQADKDPKCQGWAKGGYCPTSDWMMKNCANACHKYWWNN</sequence>
<accession>A0A481SML7</accession>
<dbReference type="EC" id="3.4.24.-" evidence="9"/>
<dbReference type="CDD" id="cd04280">
    <property type="entry name" value="ZnMc_astacin_like"/>
    <property type="match status" value="1"/>
</dbReference>
<feature type="domain" description="ShKT" evidence="10">
    <location>
        <begin position="372"/>
        <end position="409"/>
    </location>
</feature>
<evidence type="ECO:0000259" key="11">
    <source>
        <dbReference type="PROSITE" id="PS51864"/>
    </source>
</evidence>